<keyword evidence="1" id="KW-0732">Signal</keyword>
<keyword evidence="5" id="KW-1185">Reference proteome</keyword>
<dbReference type="AlphaFoldDB" id="A0A2V4V7G4"/>
<evidence type="ECO:0000313" key="5">
    <source>
        <dbReference type="Proteomes" id="UP000509327"/>
    </source>
</evidence>
<gene>
    <name evidence="2" type="ORF">DFQ00_108182</name>
    <name evidence="3" type="ORF">HUB98_22495</name>
</gene>
<evidence type="ECO:0000256" key="1">
    <source>
        <dbReference type="SAM" id="SignalP"/>
    </source>
</evidence>
<organism evidence="2 4">
    <name type="scientific">Paenibacillus barcinonensis</name>
    <dbReference type="NCBI Taxonomy" id="198119"/>
    <lineage>
        <taxon>Bacteria</taxon>
        <taxon>Bacillati</taxon>
        <taxon>Bacillota</taxon>
        <taxon>Bacilli</taxon>
        <taxon>Bacillales</taxon>
        <taxon>Paenibacillaceae</taxon>
        <taxon>Paenibacillus</taxon>
    </lineage>
</organism>
<evidence type="ECO:0000313" key="2">
    <source>
        <dbReference type="EMBL" id="PYE48590.1"/>
    </source>
</evidence>
<evidence type="ECO:0000313" key="3">
    <source>
        <dbReference type="EMBL" id="QKS58717.1"/>
    </source>
</evidence>
<dbReference type="RefSeq" id="WP_110897246.1">
    <property type="nucleotide sequence ID" value="NZ_CP054614.1"/>
</dbReference>
<dbReference type="OrthoDB" id="2640521at2"/>
<accession>A0A2V4V7G4</accession>
<dbReference type="EMBL" id="CP054614">
    <property type="protein sequence ID" value="QKS58717.1"/>
    <property type="molecule type" value="Genomic_DNA"/>
</dbReference>
<reference evidence="2 4" key="1">
    <citation type="submission" date="2018-06" db="EMBL/GenBank/DDBJ databases">
        <title>Genomic Encyclopedia of Type Strains, Phase III (KMG-III): the genomes of soil and plant-associated and newly described type strains.</title>
        <authorList>
            <person name="Whitman W."/>
        </authorList>
    </citation>
    <scope>NUCLEOTIDE SEQUENCE [LARGE SCALE GENOMIC DNA]</scope>
    <source>
        <strain evidence="2 4">CECT 7022</strain>
    </source>
</reference>
<feature type="signal peptide" evidence="1">
    <location>
        <begin position="1"/>
        <end position="24"/>
    </location>
</feature>
<name>A0A2V4V7G4_PAEBA</name>
<reference evidence="3 5" key="2">
    <citation type="submission" date="2020-06" db="EMBL/GenBank/DDBJ databases">
        <title>Complete genome of Paenibacillus barcinonensis KACC11450.</title>
        <authorList>
            <person name="Kim M."/>
            <person name="Park Y.-J."/>
            <person name="Shin J.-H."/>
        </authorList>
    </citation>
    <scope>NUCLEOTIDE SEQUENCE [LARGE SCALE GENOMIC DNA]</scope>
    <source>
        <strain evidence="3 5">KACC11450</strain>
    </source>
</reference>
<evidence type="ECO:0008006" key="6">
    <source>
        <dbReference type="Google" id="ProtNLM"/>
    </source>
</evidence>
<dbReference type="Proteomes" id="UP000247790">
    <property type="component" value="Unassembled WGS sequence"/>
</dbReference>
<protein>
    <recommendedName>
        <fullName evidence="6">Toxin ETX/toxin MTX2</fullName>
    </recommendedName>
</protein>
<evidence type="ECO:0000313" key="4">
    <source>
        <dbReference type="Proteomes" id="UP000247790"/>
    </source>
</evidence>
<sequence length="250" mass="27209">MKKITSVLLSLSTALSILAPMATAESGIDGEIHLNPNPIIDLTTPATDFIVSQDLEGAKKYETVGNPNATYEFVDPKLARKNNSEVTPQAGDRRVYVKSAYVVSKSVITGYSVGPMEQQTLLISVPKGKTSSKTSQSSISGTVKNTAKADVGIKYVVNQSLTGEVSGTISKSWGTTEVYSGPPESSAFNTRNYYAAINYDQYNIVVVKYDYYDEYVGSVFQERVAVNAGYTYLDGTKKPIIIEYPVDVKY</sequence>
<proteinExistence type="predicted"/>
<feature type="chain" id="PRO_5015971638" description="Toxin ETX/toxin MTX2" evidence="1">
    <location>
        <begin position="25"/>
        <end position="250"/>
    </location>
</feature>
<dbReference type="Proteomes" id="UP000509327">
    <property type="component" value="Chromosome"/>
</dbReference>
<dbReference type="EMBL" id="QJSW01000008">
    <property type="protein sequence ID" value="PYE48590.1"/>
    <property type="molecule type" value="Genomic_DNA"/>
</dbReference>